<dbReference type="Proteomes" id="UP000504634">
    <property type="component" value="Unplaced"/>
</dbReference>
<evidence type="ECO:0000256" key="6">
    <source>
        <dbReference type="SAM" id="SignalP"/>
    </source>
</evidence>
<evidence type="ECO:0000256" key="4">
    <source>
        <dbReference type="ARBA" id="ARBA00068096"/>
    </source>
</evidence>
<organism evidence="8 9">
    <name type="scientific">Drosophila lebanonensis</name>
    <name type="common">Fruit fly</name>
    <name type="synonym">Scaptodrosophila lebanonensis</name>
    <dbReference type="NCBI Taxonomy" id="7225"/>
    <lineage>
        <taxon>Eukaryota</taxon>
        <taxon>Metazoa</taxon>
        <taxon>Ecdysozoa</taxon>
        <taxon>Arthropoda</taxon>
        <taxon>Hexapoda</taxon>
        <taxon>Insecta</taxon>
        <taxon>Pterygota</taxon>
        <taxon>Neoptera</taxon>
        <taxon>Endopterygota</taxon>
        <taxon>Diptera</taxon>
        <taxon>Brachycera</taxon>
        <taxon>Muscomorpha</taxon>
        <taxon>Ephydroidea</taxon>
        <taxon>Drosophilidae</taxon>
        <taxon>Scaptodrosophila</taxon>
    </lineage>
</organism>
<dbReference type="GO" id="GO:0006508">
    <property type="term" value="P:proteolysis"/>
    <property type="evidence" value="ECO:0007669"/>
    <property type="project" value="InterPro"/>
</dbReference>
<dbReference type="InterPro" id="IPR018114">
    <property type="entry name" value="TRYPSIN_HIS"/>
</dbReference>
<dbReference type="SUPFAM" id="SSF50494">
    <property type="entry name" value="Trypsin-like serine proteases"/>
    <property type="match status" value="1"/>
</dbReference>
<dbReference type="FunFam" id="2.40.10.10:FF:000038">
    <property type="entry name" value="Serine protease"/>
    <property type="match status" value="1"/>
</dbReference>
<protein>
    <recommendedName>
        <fullName evidence="4">Phenoloxidase-activating factor 2</fullName>
    </recommendedName>
    <alternativeName>
        <fullName evidence="5">Prophenoloxidase-activating factor II</fullName>
    </alternativeName>
</protein>
<dbReference type="PANTHER" id="PTHR24258">
    <property type="entry name" value="SERINE PROTEASE-RELATED"/>
    <property type="match status" value="1"/>
</dbReference>
<sequence length="415" mass="46093">MANYLVLLLTAVVCTCLAQDSSLDNLIADIFKTDPNSFSSTTEANGNNVPFQPTPTKTTVLTPDTKENLNQYESCGYQKECVPRWLCANDTINTSGENIIDIRIDTDAPCKNYLDLCCDLPNKRDTPVTPIVHPVENQGCGYRNPNGVGFKITGQIDQEAEFGEFPWMVAILREESSTGSILNLYECGGALISPDVILTAAHCVHNKDAKSLIVRAGEWDTQTKSEIIPHEDRYVKEIVYHEQFNKGALYNDVALLFLESPFTAQENIQPICLPPAGEQFDSARCYATGWGKNTFGKDGVYQVILKKIDLPVVERNQCQANLRETRLGKHFILDKSFICAGGEKDKDTCKGDGGSPLVCPVKGQRDRYYQAGIVAWGIGCGEENVPGVYASVSQLRPWIDQKLNERHIDFKYFTP</sequence>
<feature type="domain" description="Peptidase S1" evidence="7">
    <location>
        <begin position="152"/>
        <end position="404"/>
    </location>
</feature>
<dbReference type="Gene3D" id="2.40.10.10">
    <property type="entry name" value="Trypsin-like serine proteases"/>
    <property type="match status" value="2"/>
</dbReference>
<dbReference type="RefSeq" id="XP_030383546.1">
    <property type="nucleotide sequence ID" value="XM_030527686.1"/>
</dbReference>
<dbReference type="InterPro" id="IPR009003">
    <property type="entry name" value="Peptidase_S1_PA"/>
</dbReference>
<dbReference type="AlphaFoldDB" id="A0A6J2U4L3"/>
<dbReference type="GO" id="GO:0004252">
    <property type="term" value="F:serine-type endopeptidase activity"/>
    <property type="evidence" value="ECO:0007669"/>
    <property type="project" value="InterPro"/>
</dbReference>
<dbReference type="PROSITE" id="PS00134">
    <property type="entry name" value="TRYPSIN_HIS"/>
    <property type="match status" value="1"/>
</dbReference>
<dbReference type="PRINTS" id="PR00722">
    <property type="entry name" value="CHYMOTRYPSIN"/>
</dbReference>
<reference evidence="9" key="1">
    <citation type="submission" date="2025-08" db="UniProtKB">
        <authorList>
            <consortium name="RefSeq"/>
        </authorList>
    </citation>
    <scope>IDENTIFICATION</scope>
    <source>
        <strain evidence="9">11010-0011.00</strain>
        <tissue evidence="9">Whole body</tissue>
    </source>
</reference>
<evidence type="ECO:0000256" key="1">
    <source>
        <dbReference type="ARBA" id="ARBA00004613"/>
    </source>
</evidence>
<feature type="signal peptide" evidence="6">
    <location>
        <begin position="1"/>
        <end position="18"/>
    </location>
</feature>
<evidence type="ECO:0000256" key="3">
    <source>
        <dbReference type="ARBA" id="ARBA00023157"/>
    </source>
</evidence>
<evidence type="ECO:0000313" key="9">
    <source>
        <dbReference type="RefSeq" id="XP_030383546.1"/>
    </source>
</evidence>
<dbReference type="SMART" id="SM00020">
    <property type="entry name" value="Tryp_SPc"/>
    <property type="match status" value="1"/>
</dbReference>
<comment type="subcellular location">
    <subcellularLocation>
        <location evidence="1">Secreted</location>
    </subcellularLocation>
</comment>
<gene>
    <name evidence="9" type="primary">LOC115631052</name>
</gene>
<keyword evidence="2" id="KW-0964">Secreted</keyword>
<dbReference type="InterPro" id="IPR041515">
    <property type="entry name" value="PPAF-2-like_Clip"/>
</dbReference>
<dbReference type="InterPro" id="IPR001254">
    <property type="entry name" value="Trypsin_dom"/>
</dbReference>
<keyword evidence="8" id="KW-1185">Reference proteome</keyword>
<dbReference type="InterPro" id="IPR001314">
    <property type="entry name" value="Peptidase_S1A"/>
</dbReference>
<proteinExistence type="predicted"/>
<dbReference type="Pfam" id="PF18322">
    <property type="entry name" value="CLIP_1"/>
    <property type="match status" value="1"/>
</dbReference>
<dbReference type="CDD" id="cd00190">
    <property type="entry name" value="Tryp_SPc"/>
    <property type="match status" value="1"/>
</dbReference>
<accession>A0A6J2U4L3</accession>
<dbReference type="Pfam" id="PF00089">
    <property type="entry name" value="Trypsin"/>
    <property type="match status" value="1"/>
</dbReference>
<evidence type="ECO:0000256" key="5">
    <source>
        <dbReference type="ARBA" id="ARBA00076468"/>
    </source>
</evidence>
<dbReference type="GO" id="GO:0005576">
    <property type="term" value="C:extracellular region"/>
    <property type="evidence" value="ECO:0007669"/>
    <property type="project" value="UniProtKB-SubCell"/>
</dbReference>
<dbReference type="PROSITE" id="PS50240">
    <property type="entry name" value="TRYPSIN_DOM"/>
    <property type="match status" value="1"/>
</dbReference>
<keyword evidence="6" id="KW-0732">Signal</keyword>
<evidence type="ECO:0000313" key="8">
    <source>
        <dbReference type="Proteomes" id="UP000504634"/>
    </source>
</evidence>
<dbReference type="GeneID" id="115631052"/>
<evidence type="ECO:0000259" key="7">
    <source>
        <dbReference type="PROSITE" id="PS50240"/>
    </source>
</evidence>
<keyword evidence="3" id="KW-1015">Disulfide bond</keyword>
<dbReference type="PANTHER" id="PTHR24258:SF129">
    <property type="entry name" value="LP15124P-RELATED"/>
    <property type="match status" value="1"/>
</dbReference>
<evidence type="ECO:0000256" key="2">
    <source>
        <dbReference type="ARBA" id="ARBA00022525"/>
    </source>
</evidence>
<dbReference type="InterPro" id="IPR043504">
    <property type="entry name" value="Peptidase_S1_PA_chymotrypsin"/>
</dbReference>
<name>A0A6J2U4L3_DROLE</name>
<dbReference type="OrthoDB" id="6261922at2759"/>
<feature type="chain" id="PRO_5027069446" description="Phenoloxidase-activating factor 2" evidence="6">
    <location>
        <begin position="19"/>
        <end position="415"/>
    </location>
</feature>